<evidence type="ECO:0000313" key="1">
    <source>
        <dbReference type="EMBL" id="GLB50529.1"/>
    </source>
</evidence>
<dbReference type="EMBL" id="BRVO01000003">
    <property type="protein sequence ID" value="GLB50529.1"/>
    <property type="molecule type" value="Genomic_DNA"/>
</dbReference>
<protein>
    <recommendedName>
        <fullName evidence="3">Na(+)-translocating NADH-quinone reductase subunit F</fullName>
    </recommendedName>
</protein>
<reference evidence="1" key="1">
    <citation type="submission" date="2022-07" db="EMBL/GenBank/DDBJ databases">
        <title>Taxonomy of Novel Oxalotrophic and Methylotrophic Bacteria.</title>
        <authorList>
            <person name="Sahin N."/>
            <person name="Tani A."/>
        </authorList>
    </citation>
    <scope>NUCLEOTIDE SEQUENCE</scope>
    <source>
        <strain evidence="1">Y10</strain>
    </source>
</reference>
<evidence type="ECO:0008006" key="3">
    <source>
        <dbReference type="Google" id="ProtNLM"/>
    </source>
</evidence>
<gene>
    <name evidence="1" type="ORF">Y10_28970</name>
</gene>
<proteinExistence type="predicted"/>
<sequence>MNVLDEQELHNLAMNIVGKEIESRKWEFLAVNSQLKRDPQFVCVDAQNKKHFVIVRAISYPDNPQDIDYVFMETVKEHAMKFEAKTHYAGVGLANAENYELPVSKDNDYIVNYNGLVEI</sequence>
<organism evidence="1 2">
    <name type="scientific">Neptunitalea lumnitzerae</name>
    <dbReference type="NCBI Taxonomy" id="2965509"/>
    <lineage>
        <taxon>Bacteria</taxon>
        <taxon>Pseudomonadati</taxon>
        <taxon>Bacteroidota</taxon>
        <taxon>Flavobacteriia</taxon>
        <taxon>Flavobacteriales</taxon>
        <taxon>Flavobacteriaceae</taxon>
        <taxon>Neptunitalea</taxon>
    </lineage>
</organism>
<name>A0ABQ5MMB8_9FLAO</name>
<comment type="caution">
    <text evidence="1">The sequence shown here is derived from an EMBL/GenBank/DDBJ whole genome shotgun (WGS) entry which is preliminary data.</text>
</comment>
<keyword evidence="2" id="KW-1185">Reference proteome</keyword>
<accession>A0ABQ5MMB8</accession>
<dbReference type="RefSeq" id="WP_281766156.1">
    <property type="nucleotide sequence ID" value="NZ_BRVO01000003.1"/>
</dbReference>
<dbReference type="Proteomes" id="UP001143543">
    <property type="component" value="Unassembled WGS sequence"/>
</dbReference>
<evidence type="ECO:0000313" key="2">
    <source>
        <dbReference type="Proteomes" id="UP001143543"/>
    </source>
</evidence>